<reference evidence="1" key="1">
    <citation type="submission" date="2014-09" db="EMBL/GenBank/DDBJ databases">
        <authorList>
            <person name="Magalhaes I.L.F."/>
            <person name="Oliveira U."/>
            <person name="Santos F.R."/>
            <person name="Vidigal T.H.D.A."/>
            <person name="Brescovit A.D."/>
            <person name="Santos A.J."/>
        </authorList>
    </citation>
    <scope>NUCLEOTIDE SEQUENCE</scope>
    <source>
        <tissue evidence="1">Shoot tissue taken approximately 20 cm above the soil surface</tissue>
    </source>
</reference>
<protein>
    <submittedName>
        <fullName evidence="1">Uncharacterized protein</fullName>
    </submittedName>
</protein>
<sequence>MLRRAALPAPTWPLPLTRWPLVSRAPRWPWPRHPGAGARRRWSLELAAAARSSGKSRVFGRVGTGNRGSR</sequence>
<evidence type="ECO:0000313" key="1">
    <source>
        <dbReference type="EMBL" id="JAE27380.1"/>
    </source>
</evidence>
<proteinExistence type="predicted"/>
<dbReference type="AlphaFoldDB" id="A0A0A9GQE4"/>
<reference evidence="1" key="2">
    <citation type="journal article" date="2015" name="Data Brief">
        <title>Shoot transcriptome of the giant reed, Arundo donax.</title>
        <authorList>
            <person name="Barrero R.A."/>
            <person name="Guerrero F.D."/>
            <person name="Moolhuijzen P."/>
            <person name="Goolsby J.A."/>
            <person name="Tidwell J."/>
            <person name="Bellgard S.E."/>
            <person name="Bellgard M.I."/>
        </authorList>
    </citation>
    <scope>NUCLEOTIDE SEQUENCE</scope>
    <source>
        <tissue evidence="1">Shoot tissue taken approximately 20 cm above the soil surface</tissue>
    </source>
</reference>
<accession>A0A0A9GQE4</accession>
<organism evidence="1">
    <name type="scientific">Arundo donax</name>
    <name type="common">Giant reed</name>
    <name type="synonym">Donax arundinaceus</name>
    <dbReference type="NCBI Taxonomy" id="35708"/>
    <lineage>
        <taxon>Eukaryota</taxon>
        <taxon>Viridiplantae</taxon>
        <taxon>Streptophyta</taxon>
        <taxon>Embryophyta</taxon>
        <taxon>Tracheophyta</taxon>
        <taxon>Spermatophyta</taxon>
        <taxon>Magnoliopsida</taxon>
        <taxon>Liliopsida</taxon>
        <taxon>Poales</taxon>
        <taxon>Poaceae</taxon>
        <taxon>PACMAD clade</taxon>
        <taxon>Arundinoideae</taxon>
        <taxon>Arundineae</taxon>
        <taxon>Arundo</taxon>
    </lineage>
</organism>
<name>A0A0A9GQE4_ARUDO</name>
<dbReference type="EMBL" id="GBRH01170516">
    <property type="protein sequence ID" value="JAE27380.1"/>
    <property type="molecule type" value="Transcribed_RNA"/>
</dbReference>